<dbReference type="AlphaFoldDB" id="R6WVG1"/>
<protein>
    <submittedName>
        <fullName evidence="1">Uncharacterized protein</fullName>
    </submittedName>
</protein>
<reference evidence="1" key="1">
    <citation type="submission" date="2012-11" db="EMBL/GenBank/DDBJ databases">
        <title>Dependencies among metagenomic species, viruses, plasmids and units of genetic variation.</title>
        <authorList>
            <person name="Nielsen H.B."/>
            <person name="Almeida M."/>
            <person name="Juncker A.S."/>
            <person name="Rasmussen S."/>
            <person name="Li J."/>
            <person name="Sunagawa S."/>
            <person name="Plichta D."/>
            <person name="Gautier L."/>
            <person name="Le Chatelier E."/>
            <person name="Peletier E."/>
            <person name="Bonde I."/>
            <person name="Nielsen T."/>
            <person name="Manichanh C."/>
            <person name="Arumugam M."/>
            <person name="Batto J."/>
            <person name="Santos M.B.Q.D."/>
            <person name="Blom N."/>
            <person name="Borruel N."/>
            <person name="Burgdorf K.S."/>
            <person name="Boumezbeur F."/>
            <person name="Casellas F."/>
            <person name="Dore J."/>
            <person name="Guarner F."/>
            <person name="Hansen T."/>
            <person name="Hildebrand F."/>
            <person name="Kaas R.S."/>
            <person name="Kennedy S."/>
            <person name="Kristiansen K."/>
            <person name="Kultima J.R."/>
            <person name="Leonard P."/>
            <person name="Levenez F."/>
            <person name="Lund O."/>
            <person name="Moumen B."/>
            <person name="Le Paslier D."/>
            <person name="Pons N."/>
            <person name="Pedersen O."/>
            <person name="Prifti E."/>
            <person name="Qin J."/>
            <person name="Raes J."/>
            <person name="Tap J."/>
            <person name="Tims S."/>
            <person name="Ussery D.W."/>
            <person name="Yamada T."/>
            <person name="MetaHit consortium"/>
            <person name="Renault P."/>
            <person name="Sicheritz-Ponten T."/>
            <person name="Bork P."/>
            <person name="Wang J."/>
            <person name="Brunak S."/>
            <person name="Ehrlich S.D."/>
        </authorList>
    </citation>
    <scope>NUCLEOTIDE SEQUENCE [LARGE SCALE GENOMIC DNA]</scope>
</reference>
<comment type="caution">
    <text evidence="1">The sequence shown here is derived from an EMBL/GenBank/DDBJ whole genome shotgun (WGS) entry which is preliminary data.</text>
</comment>
<evidence type="ECO:0000313" key="1">
    <source>
        <dbReference type="EMBL" id="CDD10924.1"/>
    </source>
</evidence>
<dbReference type="EMBL" id="CBGL010000064">
    <property type="protein sequence ID" value="CDD10924.1"/>
    <property type="molecule type" value="Genomic_DNA"/>
</dbReference>
<dbReference type="HOGENOM" id="CLU_2736531_0_0_9"/>
<dbReference type="Proteomes" id="UP000014937">
    <property type="component" value="Unassembled WGS sequence"/>
</dbReference>
<sequence>MSDDINEKHPEIDGVNIFIVFAVNDSLQPYGYAGYPEAAERMHNKKISHERFDWSTKFPDTTNEPIKSLSL</sequence>
<accession>R6WVG1</accession>
<gene>
    <name evidence="1" type="ORF">BN587_00170</name>
</gene>
<name>R6WVG1_9FIRM</name>
<dbReference type="RefSeq" id="WP_021719289.1">
    <property type="nucleotide sequence ID" value="NZ_FR892752.1"/>
</dbReference>
<organism evidence="1">
    <name type="scientific">Phascolarctobacterium succinatutens CAG:287</name>
    <dbReference type="NCBI Taxonomy" id="1263101"/>
    <lineage>
        <taxon>Bacteria</taxon>
        <taxon>Bacillati</taxon>
        <taxon>Bacillota</taxon>
        <taxon>Negativicutes</taxon>
        <taxon>Acidaminococcales</taxon>
        <taxon>Acidaminococcaceae</taxon>
        <taxon>Phascolarctobacterium</taxon>
    </lineage>
</organism>
<proteinExistence type="predicted"/>